<dbReference type="PANTHER" id="PTHR34405">
    <property type="entry name" value="CRISPR-ASSOCIATED ENDORIBONUCLEASE CAS2"/>
    <property type="match status" value="1"/>
</dbReference>
<dbReference type="Pfam" id="PF09827">
    <property type="entry name" value="CRISPR_Cas2"/>
    <property type="match status" value="1"/>
</dbReference>
<evidence type="ECO:0000256" key="2">
    <source>
        <dbReference type="ARBA" id="ARBA00009959"/>
    </source>
</evidence>
<evidence type="ECO:0000256" key="1">
    <source>
        <dbReference type="ARBA" id="ARBA00001946"/>
    </source>
</evidence>
<keyword evidence="3 9" id="KW-0540">Nuclease</keyword>
<dbReference type="SUPFAM" id="SSF143430">
    <property type="entry name" value="TTP0101/SSO1404-like"/>
    <property type="match status" value="1"/>
</dbReference>
<evidence type="ECO:0000256" key="4">
    <source>
        <dbReference type="ARBA" id="ARBA00022723"/>
    </source>
</evidence>
<dbReference type="Gene3D" id="3.30.70.240">
    <property type="match status" value="1"/>
</dbReference>
<dbReference type="CDD" id="cd09725">
    <property type="entry name" value="Cas2_I_II_III"/>
    <property type="match status" value="1"/>
</dbReference>
<keyword evidence="8 9" id="KW-0051">Antiviral defense</keyword>
<dbReference type="GO" id="GO:0043571">
    <property type="term" value="P:maintenance of CRISPR repeat elements"/>
    <property type="evidence" value="ECO:0007669"/>
    <property type="project" value="UniProtKB-UniRule"/>
</dbReference>
<comment type="cofactor">
    <cofactor evidence="1 9">
        <name>Mg(2+)</name>
        <dbReference type="ChEBI" id="CHEBI:18420"/>
    </cofactor>
</comment>
<evidence type="ECO:0000256" key="10">
    <source>
        <dbReference type="PIRNR" id="PIRNR032582"/>
    </source>
</evidence>
<evidence type="ECO:0000313" key="11">
    <source>
        <dbReference type="EMBL" id="PAB54383.1"/>
    </source>
</evidence>
<sequence length="96" mass="11064">MMVIVSYDVKTSDPDGAKRLRHIAKICQNYGVRVQNSVFECLVDTANLELLKEKLLDQIDETKDSLYFFNIGKKYHHKIEKFGSKDVIDLDGPIIF</sequence>
<dbReference type="GO" id="GO:0051607">
    <property type="term" value="P:defense response to virus"/>
    <property type="evidence" value="ECO:0007669"/>
    <property type="project" value="UniProtKB-UniRule"/>
</dbReference>
<dbReference type="Proteomes" id="UP000216008">
    <property type="component" value="Unassembled WGS sequence"/>
</dbReference>
<evidence type="ECO:0000256" key="5">
    <source>
        <dbReference type="ARBA" id="ARBA00022759"/>
    </source>
</evidence>
<evidence type="ECO:0000256" key="7">
    <source>
        <dbReference type="ARBA" id="ARBA00022842"/>
    </source>
</evidence>
<gene>
    <name evidence="9 11" type="primary">cas2</name>
    <name evidence="11" type="ORF">A3Q24_08105</name>
</gene>
<keyword evidence="5 9" id="KW-0255">Endonuclease</keyword>
<dbReference type="AlphaFoldDB" id="A0A267M6J9"/>
<accession>A0A267M6J9</accession>
<evidence type="ECO:0000256" key="9">
    <source>
        <dbReference type="HAMAP-Rule" id="MF_01471"/>
    </source>
</evidence>
<dbReference type="PANTHER" id="PTHR34405:SF3">
    <property type="entry name" value="CRISPR-ASSOCIATED ENDORIBONUCLEASE CAS2 3"/>
    <property type="match status" value="1"/>
</dbReference>
<dbReference type="EC" id="3.1.-.-" evidence="9"/>
<dbReference type="PIRSF" id="PIRSF032582">
    <property type="entry name" value="Cas2"/>
    <property type="match status" value="1"/>
</dbReference>
<dbReference type="HAMAP" id="MF_01471">
    <property type="entry name" value="Cas2"/>
    <property type="match status" value="1"/>
</dbReference>
<keyword evidence="4 9" id="KW-0479">Metal-binding</keyword>
<evidence type="ECO:0000313" key="12">
    <source>
        <dbReference type="Proteomes" id="UP000216008"/>
    </source>
</evidence>
<comment type="caution">
    <text evidence="11">The sequence shown here is derived from an EMBL/GenBank/DDBJ whole genome shotgun (WGS) entry which is preliminary data.</text>
</comment>
<protein>
    <recommendedName>
        <fullName evidence="9">CRISPR-associated endoribonuclease Cas2</fullName>
        <ecNumber evidence="9">3.1.-.-</ecNumber>
    </recommendedName>
</protein>
<evidence type="ECO:0000256" key="6">
    <source>
        <dbReference type="ARBA" id="ARBA00022801"/>
    </source>
</evidence>
<name>A0A267M6J9_LACJH</name>
<dbReference type="GO" id="GO:0046872">
    <property type="term" value="F:metal ion binding"/>
    <property type="evidence" value="ECO:0007669"/>
    <property type="project" value="UniProtKB-UniRule"/>
</dbReference>
<keyword evidence="7 9" id="KW-0460">Magnesium</keyword>
<comment type="similarity">
    <text evidence="2 9 10">Belongs to the CRISPR-associated endoribonuclease Cas2 protein family.</text>
</comment>
<proteinExistence type="inferred from homology"/>
<dbReference type="EMBL" id="NIBD01000042">
    <property type="protein sequence ID" value="PAB54383.1"/>
    <property type="molecule type" value="Genomic_DNA"/>
</dbReference>
<organism evidence="11 12">
    <name type="scientific">Lactobacillus johnsonii</name>
    <dbReference type="NCBI Taxonomy" id="33959"/>
    <lineage>
        <taxon>Bacteria</taxon>
        <taxon>Bacillati</taxon>
        <taxon>Bacillota</taxon>
        <taxon>Bacilli</taxon>
        <taxon>Lactobacillales</taxon>
        <taxon>Lactobacillaceae</taxon>
        <taxon>Lactobacillus</taxon>
    </lineage>
</organism>
<dbReference type="InterPro" id="IPR021127">
    <property type="entry name" value="CRISPR_associated_Cas2"/>
</dbReference>
<feature type="binding site" evidence="9">
    <location>
        <position position="8"/>
    </location>
    <ligand>
        <name>Mg(2+)</name>
        <dbReference type="ChEBI" id="CHEBI:18420"/>
        <note>catalytic</note>
    </ligand>
</feature>
<comment type="subunit">
    <text evidence="9">Homodimer, forms a heterotetramer with a Cas1 homodimer.</text>
</comment>
<reference evidence="11 12" key="1">
    <citation type="submission" date="2017-05" db="EMBL/GenBank/DDBJ databases">
        <title>Lactobacillus johnsonii from commercial turkeys.</title>
        <authorList>
            <person name="Johnson T.J."/>
            <person name="Youmans B."/>
        </authorList>
    </citation>
    <scope>NUCLEOTIDE SEQUENCE [LARGE SCALE GENOMIC DNA]</scope>
    <source>
        <strain evidence="11 12">UMNLJ114</strain>
    </source>
</reference>
<keyword evidence="6 9" id="KW-0378">Hydrolase</keyword>
<evidence type="ECO:0000256" key="3">
    <source>
        <dbReference type="ARBA" id="ARBA00022722"/>
    </source>
</evidence>
<comment type="function">
    <text evidence="9">CRISPR (clustered regularly interspaced short palindromic repeat), is an adaptive immune system that provides protection against mobile genetic elements (viruses, transposable elements and conjugative plasmids). CRISPR clusters contain sequences complementary to antecedent mobile elements and target invading nucleic acids. CRISPR clusters are transcribed and processed into CRISPR RNA (crRNA). Functions as a ssRNA-specific endoribonuclease. Involved in the integration of spacer DNA into the CRISPR cassette.</text>
</comment>
<dbReference type="GO" id="GO:0004521">
    <property type="term" value="F:RNA endonuclease activity"/>
    <property type="evidence" value="ECO:0007669"/>
    <property type="project" value="UniProtKB-UniRule"/>
</dbReference>
<evidence type="ECO:0000256" key="8">
    <source>
        <dbReference type="ARBA" id="ARBA00023118"/>
    </source>
</evidence>
<dbReference type="GO" id="GO:0016787">
    <property type="term" value="F:hydrolase activity"/>
    <property type="evidence" value="ECO:0007669"/>
    <property type="project" value="UniProtKB-KW"/>
</dbReference>
<dbReference type="NCBIfam" id="TIGR01573">
    <property type="entry name" value="cas2"/>
    <property type="match status" value="1"/>
</dbReference>
<dbReference type="InterPro" id="IPR019199">
    <property type="entry name" value="Virulence_VapD/CRISPR_Cas2"/>
</dbReference>